<organism evidence="1 2">
    <name type="scientific">Cyprinodon variegatus</name>
    <name type="common">Sheepshead minnow</name>
    <dbReference type="NCBI Taxonomy" id="28743"/>
    <lineage>
        <taxon>Eukaryota</taxon>
        <taxon>Metazoa</taxon>
        <taxon>Chordata</taxon>
        <taxon>Craniata</taxon>
        <taxon>Vertebrata</taxon>
        <taxon>Euteleostomi</taxon>
        <taxon>Actinopterygii</taxon>
        <taxon>Neopterygii</taxon>
        <taxon>Teleostei</taxon>
        <taxon>Neoteleostei</taxon>
        <taxon>Acanthomorphata</taxon>
        <taxon>Ovalentaria</taxon>
        <taxon>Atherinomorphae</taxon>
        <taxon>Cyprinodontiformes</taxon>
        <taxon>Cyprinodontidae</taxon>
        <taxon>Cyprinodon</taxon>
    </lineage>
</organism>
<dbReference type="InterPro" id="IPR009079">
    <property type="entry name" value="4_helix_cytokine-like_core"/>
</dbReference>
<dbReference type="GeneTree" id="ENSGT00940000176879"/>
<accession>A0A3Q2CRQ7</accession>
<evidence type="ECO:0000313" key="1">
    <source>
        <dbReference type="Ensembl" id="ENSCVAP00000008239.1"/>
    </source>
</evidence>
<dbReference type="Proteomes" id="UP000265020">
    <property type="component" value="Unassembled WGS sequence"/>
</dbReference>
<dbReference type="OMA" id="AACEYED"/>
<keyword evidence="2" id="KW-1185">Reference proteome</keyword>
<dbReference type="Ensembl" id="ENSCVAT00000001949.1">
    <property type="protein sequence ID" value="ENSCVAP00000008239.1"/>
    <property type="gene ID" value="ENSCVAG00000010033.1"/>
</dbReference>
<reference evidence="1" key="1">
    <citation type="submission" date="2025-08" db="UniProtKB">
        <authorList>
            <consortium name="Ensembl"/>
        </authorList>
    </citation>
    <scope>IDENTIFICATION</scope>
</reference>
<reference evidence="1" key="2">
    <citation type="submission" date="2025-09" db="UniProtKB">
        <authorList>
            <consortium name="Ensembl"/>
        </authorList>
    </citation>
    <scope>IDENTIFICATION</scope>
</reference>
<evidence type="ECO:0000313" key="2">
    <source>
        <dbReference type="Proteomes" id="UP000265020"/>
    </source>
</evidence>
<dbReference type="STRING" id="28743.ENSCVAP00000008239"/>
<sequence length="89" mass="10054">LLSVLTSYHYTVERISAFEGCSKVKTTLKPEHHVKREEPQPVDQWLQDSMCSYTLERLFSFSILTARVFAVGDPARHSVGLAQKCPSNS</sequence>
<dbReference type="Gene3D" id="1.20.1250.10">
    <property type="match status" value="1"/>
</dbReference>
<name>A0A3Q2CRQ7_CYPVA</name>
<dbReference type="AlphaFoldDB" id="A0A3Q2CRQ7"/>
<protein>
    <submittedName>
        <fullName evidence="1">Uncharacterized protein</fullName>
    </submittedName>
</protein>
<proteinExistence type="predicted"/>